<keyword evidence="6 10" id="KW-1133">Transmembrane helix</keyword>
<feature type="repeat" description="Solcar" evidence="11">
    <location>
        <begin position="208"/>
        <end position="293"/>
    </location>
</feature>
<evidence type="ECO:0000256" key="10">
    <source>
        <dbReference type="HAMAP-Rule" id="MF_03064"/>
    </source>
</evidence>
<keyword evidence="13" id="KW-1185">Reference proteome</keyword>
<comment type="caution">
    <text evidence="12">The sequence shown here is derived from an EMBL/GenBank/DDBJ whole genome shotgun (WGS) entry which is preliminary data.</text>
</comment>
<dbReference type="PANTHER" id="PTHR46181:SF3">
    <property type="entry name" value="MITOCHONDRIAL GLYCINE TRANSPORTER"/>
    <property type="match status" value="1"/>
</dbReference>
<dbReference type="InterPro" id="IPR030847">
    <property type="entry name" value="Hem25/SLC25A38"/>
</dbReference>
<accession>A0ABR3F4B3</accession>
<keyword evidence="2 10" id="KW-0813">Transport</keyword>
<evidence type="ECO:0000313" key="12">
    <source>
        <dbReference type="EMBL" id="KAL0570040.1"/>
    </source>
</evidence>
<proteinExistence type="inferred from homology"/>
<comment type="function">
    <text evidence="10">Mitochondrial glycine transporter that imports glycine into the mitochondrial matrix. Plays an important role in providing glycine for the first enzymatic step in heme biosynthesis, the condensation of glycine with succinyl-CoA to produce 5-aminolevulinate (ALA) in the miochondrial matrix.</text>
</comment>
<sequence>MKNVGQQLTSGAASGFASTIALQPFDLLKTRLQQGDSLEHQRPSIYRTARGIVQTNGLRGLWRGTSPSLVRNVPGVALYMTGLTQLRTFMATSPYFKGIQTEETKHSSVLPKLTSQGNLVSGAVARVAVGFVMNPFSVLKARFESNIYAYETLSGAFVSIVRLGPSELLKGFSATSLRDAPYAGLFVAFYEGFKRQATMIIPPDRLGQSTLIHSLSAAGAGALATMATHPFDVIKTKLQVRNEDRYRGFLRTVNTIWKHQGFAGYFEGASLRLSRKVLSSAIGWAVYECMLVLIRT</sequence>
<keyword evidence="7 10" id="KW-0496">Mitochondrion</keyword>
<dbReference type="HAMAP" id="MF_03064">
    <property type="entry name" value="SLC25A38"/>
    <property type="match status" value="1"/>
</dbReference>
<evidence type="ECO:0000256" key="1">
    <source>
        <dbReference type="ARBA" id="ARBA00004141"/>
    </source>
</evidence>
<keyword evidence="3 10" id="KW-0812">Transmembrane</keyword>
<dbReference type="InterPro" id="IPR018108">
    <property type="entry name" value="MCP_transmembrane"/>
</dbReference>
<evidence type="ECO:0000256" key="7">
    <source>
        <dbReference type="ARBA" id="ARBA00023128"/>
    </source>
</evidence>
<dbReference type="Pfam" id="PF00153">
    <property type="entry name" value="Mito_carr"/>
    <property type="match status" value="3"/>
</dbReference>
<feature type="repeat" description="Solcar" evidence="11">
    <location>
        <begin position="2"/>
        <end position="89"/>
    </location>
</feature>
<keyword evidence="8 10" id="KW-0472">Membrane</keyword>
<evidence type="ECO:0000256" key="4">
    <source>
        <dbReference type="ARBA" id="ARBA00022737"/>
    </source>
</evidence>
<evidence type="ECO:0000256" key="6">
    <source>
        <dbReference type="ARBA" id="ARBA00022989"/>
    </source>
</evidence>
<organism evidence="12 13">
    <name type="scientific">Marasmius crinis-equi</name>
    <dbReference type="NCBI Taxonomy" id="585013"/>
    <lineage>
        <taxon>Eukaryota</taxon>
        <taxon>Fungi</taxon>
        <taxon>Dikarya</taxon>
        <taxon>Basidiomycota</taxon>
        <taxon>Agaricomycotina</taxon>
        <taxon>Agaricomycetes</taxon>
        <taxon>Agaricomycetidae</taxon>
        <taxon>Agaricales</taxon>
        <taxon>Marasmiineae</taxon>
        <taxon>Marasmiaceae</taxon>
        <taxon>Marasmius</taxon>
    </lineage>
</organism>
<evidence type="ECO:0000256" key="3">
    <source>
        <dbReference type="ARBA" id="ARBA00022692"/>
    </source>
</evidence>
<keyword evidence="4 10" id="KW-0677">Repeat</keyword>
<name>A0ABR3F4B3_9AGAR</name>
<evidence type="ECO:0000256" key="9">
    <source>
        <dbReference type="ARBA" id="ARBA00034060"/>
    </source>
</evidence>
<dbReference type="PANTHER" id="PTHR46181">
    <property type="entry name" value="MITOCHONDRIAL GLYCINE TRANSPORTER"/>
    <property type="match status" value="1"/>
</dbReference>
<feature type="repeat" description="Solcar" evidence="11">
    <location>
        <begin position="113"/>
        <end position="196"/>
    </location>
</feature>
<dbReference type="EMBL" id="JBAHYK010001004">
    <property type="protein sequence ID" value="KAL0570040.1"/>
    <property type="molecule type" value="Genomic_DNA"/>
</dbReference>
<evidence type="ECO:0000256" key="11">
    <source>
        <dbReference type="PROSITE-ProRule" id="PRU00282"/>
    </source>
</evidence>
<reference evidence="12 13" key="1">
    <citation type="submission" date="2024-02" db="EMBL/GenBank/DDBJ databases">
        <title>A draft genome for the cacao thread blight pathogen Marasmius crinis-equi.</title>
        <authorList>
            <person name="Cohen S.P."/>
            <person name="Baruah I.K."/>
            <person name="Amoako-Attah I."/>
            <person name="Bukari Y."/>
            <person name="Meinhardt L.W."/>
            <person name="Bailey B.A."/>
        </authorList>
    </citation>
    <scope>NUCLEOTIDE SEQUENCE [LARGE SCALE GENOMIC DNA]</scope>
    <source>
        <strain evidence="12 13">GH-76</strain>
    </source>
</reference>
<dbReference type="SUPFAM" id="SSF103506">
    <property type="entry name" value="Mitochondrial carrier"/>
    <property type="match status" value="1"/>
</dbReference>
<gene>
    <name evidence="12" type="ORF">V5O48_011926</name>
</gene>
<dbReference type="Gene3D" id="1.50.40.10">
    <property type="entry name" value="Mitochondrial carrier domain"/>
    <property type="match status" value="1"/>
</dbReference>
<comment type="similarity">
    <text evidence="10">Belongs to the mitochondrial carrier (TC 2.A.29) family. SLC25A38 subfamily.</text>
</comment>
<evidence type="ECO:0000313" key="13">
    <source>
        <dbReference type="Proteomes" id="UP001465976"/>
    </source>
</evidence>
<dbReference type="Proteomes" id="UP001465976">
    <property type="component" value="Unassembled WGS sequence"/>
</dbReference>
<evidence type="ECO:0000256" key="2">
    <source>
        <dbReference type="ARBA" id="ARBA00022448"/>
    </source>
</evidence>
<dbReference type="InterPro" id="IPR023395">
    <property type="entry name" value="MCP_dom_sf"/>
</dbReference>
<protein>
    <recommendedName>
        <fullName evidence="10">Mitochondrial glycine transporter</fullName>
    </recommendedName>
    <alternativeName>
        <fullName evidence="10">Solute carrier family 25 member 38 homolog</fullName>
    </alternativeName>
</protein>
<comment type="subcellular location">
    <subcellularLocation>
        <location evidence="1">Membrane</location>
        <topology evidence="1">Multi-pass membrane protein</topology>
    </subcellularLocation>
    <subcellularLocation>
        <location evidence="10">Mitochondrion inner membrane</location>
        <topology evidence="10">Multi-pass membrane protein</topology>
    </subcellularLocation>
</comment>
<evidence type="ECO:0000256" key="5">
    <source>
        <dbReference type="ARBA" id="ARBA00022792"/>
    </source>
</evidence>
<keyword evidence="5 10" id="KW-0999">Mitochondrion inner membrane</keyword>
<evidence type="ECO:0000256" key="8">
    <source>
        <dbReference type="ARBA" id="ARBA00023136"/>
    </source>
</evidence>
<comment type="catalytic activity">
    <reaction evidence="9 10">
        <text>glycine(in) = glycine(out)</text>
        <dbReference type="Rhea" id="RHEA:70715"/>
        <dbReference type="ChEBI" id="CHEBI:57305"/>
    </reaction>
</comment>
<dbReference type="PROSITE" id="PS50920">
    <property type="entry name" value="SOLCAR"/>
    <property type="match status" value="3"/>
</dbReference>